<sequence>MKKLLFYLCATATVLLGACKKDGLTTYDDQTSKNSIYFPDAKTTNNQIFVSFGYAKSNVKDSIVKILVRPIGATMDHDRPYNLSIADSSTMKAGIDYEMVSPHIIKAGRVADTLKIKLLRTNTLRSGALYLYMDLKPNDNFTNDYLSYNSTTNGVTTTKYYTRMAIKADDIAGAPPFWLSGSSYYSYTVGYLGAFSTLKFQLLVTMYNLNVEELVQPNWFLNNGNYRRISGWADGLKAYLNRMANAGTPIYEADGITPMAMGPNAK</sequence>
<dbReference type="EMBL" id="JAZDQT010000001">
    <property type="protein sequence ID" value="MEE1944683.1"/>
    <property type="molecule type" value="Genomic_DNA"/>
</dbReference>
<dbReference type="Pfam" id="PF16132">
    <property type="entry name" value="DUF4843"/>
    <property type="match status" value="1"/>
</dbReference>
<gene>
    <name evidence="1" type="ORF">VRU48_06160</name>
</gene>
<dbReference type="RefSeq" id="WP_330107045.1">
    <property type="nucleotide sequence ID" value="NZ_JAZDQT010000001.1"/>
</dbReference>
<organism evidence="1 2">
    <name type="scientific">Pedobacter albus</name>
    <dbReference type="NCBI Taxonomy" id="3113905"/>
    <lineage>
        <taxon>Bacteria</taxon>
        <taxon>Pseudomonadati</taxon>
        <taxon>Bacteroidota</taxon>
        <taxon>Sphingobacteriia</taxon>
        <taxon>Sphingobacteriales</taxon>
        <taxon>Sphingobacteriaceae</taxon>
        <taxon>Pedobacter</taxon>
    </lineage>
</organism>
<keyword evidence="2" id="KW-1185">Reference proteome</keyword>
<protein>
    <submittedName>
        <fullName evidence="1">DUF4843 domain-containing protein</fullName>
    </submittedName>
</protein>
<evidence type="ECO:0000313" key="2">
    <source>
        <dbReference type="Proteomes" id="UP001336835"/>
    </source>
</evidence>
<proteinExistence type="predicted"/>
<dbReference type="Proteomes" id="UP001336835">
    <property type="component" value="Unassembled WGS sequence"/>
</dbReference>
<evidence type="ECO:0000313" key="1">
    <source>
        <dbReference type="EMBL" id="MEE1944683.1"/>
    </source>
</evidence>
<name>A0ABU7I5E7_9SPHI</name>
<accession>A0ABU7I5E7</accession>
<reference evidence="1 2" key="1">
    <citation type="submission" date="2024-01" db="EMBL/GenBank/DDBJ databases">
        <title>Pedobacter sp. nov., isolated from fresh soil.</title>
        <authorList>
            <person name="Le N.T.T."/>
        </authorList>
    </citation>
    <scope>NUCLEOTIDE SEQUENCE [LARGE SCALE GENOMIC DNA]</scope>
    <source>
        <strain evidence="1 2">KR3-3</strain>
    </source>
</reference>
<dbReference type="PROSITE" id="PS51257">
    <property type="entry name" value="PROKAR_LIPOPROTEIN"/>
    <property type="match status" value="1"/>
</dbReference>
<dbReference type="InterPro" id="IPR032299">
    <property type="entry name" value="DUF4843"/>
</dbReference>
<comment type="caution">
    <text evidence="1">The sequence shown here is derived from an EMBL/GenBank/DDBJ whole genome shotgun (WGS) entry which is preliminary data.</text>
</comment>